<comment type="caution">
    <text evidence="5">The sequence shown here is derived from an EMBL/GenBank/DDBJ whole genome shotgun (WGS) entry which is preliminary data.</text>
</comment>
<dbReference type="GO" id="GO:0060271">
    <property type="term" value="P:cilium assembly"/>
    <property type="evidence" value="ECO:0007669"/>
    <property type="project" value="TreeGrafter"/>
</dbReference>
<dbReference type="InterPro" id="IPR019734">
    <property type="entry name" value="TPR_rpt"/>
</dbReference>
<dbReference type="AlphaFoldDB" id="A0A397DQ18"/>
<dbReference type="GO" id="GO:0036064">
    <property type="term" value="C:ciliary basal body"/>
    <property type="evidence" value="ECO:0007669"/>
    <property type="project" value="TreeGrafter"/>
</dbReference>
<feature type="repeat" description="TPR" evidence="4">
    <location>
        <begin position="194"/>
        <end position="227"/>
    </location>
</feature>
<gene>
    <name evidence="5" type="ORF">DYB30_004579</name>
</gene>
<dbReference type="GO" id="GO:0061512">
    <property type="term" value="P:protein localization to cilium"/>
    <property type="evidence" value="ECO:0007669"/>
    <property type="project" value="TreeGrafter"/>
</dbReference>
<evidence type="ECO:0000313" key="6">
    <source>
        <dbReference type="Proteomes" id="UP000266643"/>
    </source>
</evidence>
<protein>
    <submittedName>
        <fullName evidence="5">Uncharacterized protein</fullName>
    </submittedName>
</protein>
<feature type="repeat" description="TPR" evidence="4">
    <location>
        <begin position="370"/>
        <end position="403"/>
    </location>
</feature>
<dbReference type="PANTHER" id="PTHR44186:SF1">
    <property type="entry name" value="BARDET-BIEDL SYNDROME 4 PROTEIN"/>
    <property type="match status" value="1"/>
</dbReference>
<dbReference type="SUPFAM" id="SSF48452">
    <property type="entry name" value="TPR-like"/>
    <property type="match status" value="2"/>
</dbReference>
<dbReference type="Pfam" id="PF13181">
    <property type="entry name" value="TPR_8"/>
    <property type="match status" value="3"/>
</dbReference>
<evidence type="ECO:0000256" key="4">
    <source>
        <dbReference type="PROSITE-ProRule" id="PRU00339"/>
    </source>
</evidence>
<evidence type="ECO:0000256" key="2">
    <source>
        <dbReference type="ARBA" id="ARBA00022803"/>
    </source>
</evidence>
<feature type="repeat" description="TPR" evidence="4">
    <location>
        <begin position="330"/>
        <end position="363"/>
    </location>
</feature>
<evidence type="ECO:0000256" key="1">
    <source>
        <dbReference type="ARBA" id="ARBA00022737"/>
    </source>
</evidence>
<evidence type="ECO:0000256" key="3">
    <source>
        <dbReference type="ARBA" id="ARBA00023778"/>
    </source>
</evidence>
<dbReference type="Pfam" id="PF13432">
    <property type="entry name" value="TPR_16"/>
    <property type="match status" value="1"/>
</dbReference>
<dbReference type="Gene3D" id="1.25.40.10">
    <property type="entry name" value="Tetratricopeptide repeat domain"/>
    <property type="match status" value="2"/>
</dbReference>
<proteinExistence type="inferred from homology"/>
<reference evidence="5 6" key="1">
    <citation type="submission" date="2018-08" db="EMBL/GenBank/DDBJ databases">
        <title>Aphanomyces genome sequencing and annotation.</title>
        <authorList>
            <person name="Minardi D."/>
            <person name="Oidtmann B."/>
            <person name="Van Der Giezen M."/>
            <person name="Studholme D.J."/>
        </authorList>
    </citation>
    <scope>NUCLEOTIDE SEQUENCE [LARGE SCALE GENOMIC DNA]</scope>
    <source>
        <strain evidence="5 6">D2</strain>
    </source>
</reference>
<evidence type="ECO:0000313" key="5">
    <source>
        <dbReference type="EMBL" id="RHY68252.1"/>
    </source>
</evidence>
<accession>A0A397DQ18</accession>
<comment type="similarity">
    <text evidence="3">Belongs to the BBS4 family.</text>
</comment>
<dbReference type="Proteomes" id="UP000266643">
    <property type="component" value="Unassembled WGS sequence"/>
</dbReference>
<feature type="repeat" description="TPR" evidence="4">
    <location>
        <begin position="404"/>
        <end position="437"/>
    </location>
</feature>
<dbReference type="VEuPathDB" id="FungiDB:H257_17847"/>
<dbReference type="EMBL" id="QUTD01004400">
    <property type="protein sequence ID" value="RHY68252.1"/>
    <property type="molecule type" value="Genomic_DNA"/>
</dbReference>
<dbReference type="PROSITE" id="PS50005">
    <property type="entry name" value="TPR"/>
    <property type="match status" value="6"/>
</dbReference>
<sequence>MYLTLMISTAYWRMSALRDAVVLPSKNELGWKALACACARIDARESVGLLHAVVGMNFMLRMKKSYDMLICGCSRGECYWSSGPSSSQMQDDYIDYAVLDQCIVRAMELVPYKAFWQMGEPGYAPLKVSIALLAKSETSEERCIVYSARPAHRLEPPLTAKNYLLHKLYLRQEYAECLKLIEDMLKEHQGLCEYPIYVKVALIMQHSGRIQESLQLFQAATCLNPDNKDNLKQVGRSLYLLGKHKAAIEVYEETKKLAGPEDWEIHHNIGLCHMYLKSYDLAIESFQSANNIHRHDTTFLQLGKVHTLREDFKAAISVYLEALEFSPENPELLTTVGLLYLRIGENFRAFDYLGNSMTHDPRNAKTPNSAQLWNNIGMCFFGKQRFVAAVASLKRALYLDPFEWITSYNLGLVHLNTGQYASAFHYFSAAINLKPDFASSYMYLAITLGRLDDFENACSAYEKAIEMDADHLFHLNYAITLLNNDEIERAKVQFDKFDAIFNTLDEATQSSDPEVMAQRQALLEALHEN</sequence>
<feature type="repeat" description="TPR" evidence="4">
    <location>
        <begin position="296"/>
        <end position="329"/>
    </location>
</feature>
<dbReference type="SMART" id="SM00028">
    <property type="entry name" value="TPR"/>
    <property type="match status" value="7"/>
</dbReference>
<name>A0A397DQ18_APHAT</name>
<dbReference type="InterPro" id="IPR011990">
    <property type="entry name" value="TPR-like_helical_dom_sf"/>
</dbReference>
<keyword evidence="2 4" id="KW-0802">TPR repeat</keyword>
<dbReference type="PANTHER" id="PTHR44186">
    <property type="match status" value="1"/>
</dbReference>
<keyword evidence="1" id="KW-0677">Repeat</keyword>
<organism evidence="5 6">
    <name type="scientific">Aphanomyces astaci</name>
    <name type="common">Crayfish plague agent</name>
    <dbReference type="NCBI Taxonomy" id="112090"/>
    <lineage>
        <taxon>Eukaryota</taxon>
        <taxon>Sar</taxon>
        <taxon>Stramenopiles</taxon>
        <taxon>Oomycota</taxon>
        <taxon>Saprolegniomycetes</taxon>
        <taxon>Saprolegniales</taxon>
        <taxon>Verrucalvaceae</taxon>
        <taxon>Aphanomyces</taxon>
    </lineage>
</organism>
<feature type="repeat" description="TPR" evidence="4">
    <location>
        <begin position="438"/>
        <end position="471"/>
    </location>
</feature>